<feature type="region of interest" description="Disordered" evidence="3">
    <location>
        <begin position="124"/>
        <end position="202"/>
    </location>
</feature>
<keyword evidence="2" id="KW-0964">Secreted</keyword>
<evidence type="ECO:0000256" key="3">
    <source>
        <dbReference type="SAM" id="MobiDB-lite"/>
    </source>
</evidence>
<reference evidence="4" key="1">
    <citation type="submission" date="2022-07" db="EMBL/GenBank/DDBJ databases">
        <title>Chromosome-level genome of Muraenolepis orangiensis.</title>
        <authorList>
            <person name="Kim J."/>
        </authorList>
    </citation>
    <scope>NUCLEOTIDE SEQUENCE</scope>
    <source>
        <strain evidence="4">KU_S4_2022</strain>
        <tissue evidence="4">Muscle</tissue>
    </source>
</reference>
<dbReference type="InterPro" id="IPR036383">
    <property type="entry name" value="TSP1_rpt_sf"/>
</dbReference>
<dbReference type="InterPro" id="IPR050439">
    <property type="entry name" value="ADAMTS_ADAMTS-like"/>
</dbReference>
<name>A0A9Q0E1V2_9TELE</name>
<feature type="compositionally biased region" description="Polar residues" evidence="3">
    <location>
        <begin position="192"/>
        <end position="202"/>
    </location>
</feature>
<dbReference type="PROSITE" id="PS50092">
    <property type="entry name" value="TSP1"/>
    <property type="match status" value="1"/>
</dbReference>
<dbReference type="GO" id="GO:0006508">
    <property type="term" value="P:proteolysis"/>
    <property type="evidence" value="ECO:0007669"/>
    <property type="project" value="TreeGrafter"/>
</dbReference>
<protein>
    <submittedName>
        <fullName evidence="4">Uncharacterized protein</fullName>
    </submittedName>
</protein>
<gene>
    <name evidence="4" type="ORF">NHX12_001928</name>
</gene>
<dbReference type="EMBL" id="JANIIK010000109">
    <property type="protein sequence ID" value="KAJ3598418.1"/>
    <property type="molecule type" value="Genomic_DNA"/>
</dbReference>
<dbReference type="GO" id="GO:0031012">
    <property type="term" value="C:extracellular matrix"/>
    <property type="evidence" value="ECO:0007669"/>
    <property type="project" value="TreeGrafter"/>
</dbReference>
<evidence type="ECO:0000313" key="5">
    <source>
        <dbReference type="Proteomes" id="UP001148018"/>
    </source>
</evidence>
<evidence type="ECO:0000256" key="2">
    <source>
        <dbReference type="ARBA" id="ARBA00022525"/>
    </source>
</evidence>
<evidence type="ECO:0000256" key="1">
    <source>
        <dbReference type="ARBA" id="ARBA00004613"/>
    </source>
</evidence>
<comment type="caution">
    <text evidence="4">The sequence shown here is derived from an EMBL/GenBank/DDBJ whole genome shotgun (WGS) entry which is preliminary data.</text>
</comment>
<proteinExistence type="predicted"/>
<dbReference type="SUPFAM" id="SSF82895">
    <property type="entry name" value="TSP-1 type 1 repeat"/>
    <property type="match status" value="1"/>
</dbReference>
<dbReference type="GO" id="GO:0005576">
    <property type="term" value="C:extracellular region"/>
    <property type="evidence" value="ECO:0007669"/>
    <property type="project" value="UniProtKB-SubCell"/>
</dbReference>
<comment type="subcellular location">
    <subcellularLocation>
        <location evidence="1">Secreted</location>
    </subcellularLocation>
</comment>
<dbReference type="PANTHER" id="PTHR13723:SF312">
    <property type="entry name" value="THROMBOSPONDIN TYPE-1 DOMAIN-CONTAINING PROTEIN 4-LIKE ISOFORM X1"/>
    <property type="match status" value="1"/>
</dbReference>
<dbReference type="GO" id="GO:0004222">
    <property type="term" value="F:metalloendopeptidase activity"/>
    <property type="evidence" value="ECO:0007669"/>
    <property type="project" value="TreeGrafter"/>
</dbReference>
<sequence>MGIGGGGGGGGYRVFPLHFFGQGWEEKGKPRLTAGRRSRQAFDAAEAVEGVWSVWGEWSECTQTCGVGVSERSRKCLPPPPPQTPLSHSPPNWGGYNPGWAGGPVISAMRPFYPSRYAGQQPPYYPPLHLGQSEPGAAAVPGHGAQSRAGGRSRAGNPAGEPRLRIPTGLPPGQSGSPLYPSTAHPTMLNPAATTNRNRGGS</sequence>
<dbReference type="Pfam" id="PF00090">
    <property type="entry name" value="TSP_1"/>
    <property type="match status" value="1"/>
</dbReference>
<dbReference type="InterPro" id="IPR000884">
    <property type="entry name" value="TSP1_rpt"/>
</dbReference>
<dbReference type="OrthoDB" id="10062690at2759"/>
<dbReference type="Proteomes" id="UP001148018">
    <property type="component" value="Unassembled WGS sequence"/>
</dbReference>
<dbReference type="PANTHER" id="PTHR13723">
    <property type="entry name" value="ADAMTS A DISINTEGRIN AND METALLOPROTEASE WITH THROMBOSPONDIN MOTIFS PROTEASE"/>
    <property type="match status" value="1"/>
</dbReference>
<keyword evidence="5" id="KW-1185">Reference proteome</keyword>
<dbReference type="Gene3D" id="2.20.100.10">
    <property type="entry name" value="Thrombospondin type-1 (TSP1) repeat"/>
    <property type="match status" value="1"/>
</dbReference>
<evidence type="ECO:0000313" key="4">
    <source>
        <dbReference type="EMBL" id="KAJ3598418.1"/>
    </source>
</evidence>
<dbReference type="SMART" id="SM00209">
    <property type="entry name" value="TSP1"/>
    <property type="match status" value="1"/>
</dbReference>
<feature type="region of interest" description="Disordered" evidence="3">
    <location>
        <begin position="71"/>
        <end position="90"/>
    </location>
</feature>
<dbReference type="GO" id="GO:0030198">
    <property type="term" value="P:extracellular matrix organization"/>
    <property type="evidence" value="ECO:0007669"/>
    <property type="project" value="TreeGrafter"/>
</dbReference>
<dbReference type="AlphaFoldDB" id="A0A9Q0E1V2"/>
<organism evidence="4 5">
    <name type="scientific">Muraenolepis orangiensis</name>
    <name type="common">Patagonian moray cod</name>
    <dbReference type="NCBI Taxonomy" id="630683"/>
    <lineage>
        <taxon>Eukaryota</taxon>
        <taxon>Metazoa</taxon>
        <taxon>Chordata</taxon>
        <taxon>Craniata</taxon>
        <taxon>Vertebrata</taxon>
        <taxon>Euteleostomi</taxon>
        <taxon>Actinopterygii</taxon>
        <taxon>Neopterygii</taxon>
        <taxon>Teleostei</taxon>
        <taxon>Neoteleostei</taxon>
        <taxon>Acanthomorphata</taxon>
        <taxon>Zeiogadaria</taxon>
        <taxon>Gadariae</taxon>
        <taxon>Gadiformes</taxon>
        <taxon>Muraenolepidoidei</taxon>
        <taxon>Muraenolepididae</taxon>
        <taxon>Muraenolepis</taxon>
    </lineage>
</organism>
<accession>A0A9Q0E1V2</accession>